<evidence type="ECO:0000259" key="8">
    <source>
        <dbReference type="PROSITE" id="PS51059"/>
    </source>
</evidence>
<name>A0A8B6EFE3_MYTGA</name>
<gene>
    <name evidence="9" type="ORF">MGAL_10B052131</name>
</gene>
<protein>
    <recommendedName>
        <fullName evidence="6">Poly [ADP-ribose] polymerase</fullName>
        <shortName evidence="6">PARP</shortName>
        <ecNumber evidence="6">2.4.2.-</ecNumber>
    </recommendedName>
</protein>
<organism evidence="9 10">
    <name type="scientific">Mytilus galloprovincialis</name>
    <name type="common">Mediterranean mussel</name>
    <dbReference type="NCBI Taxonomy" id="29158"/>
    <lineage>
        <taxon>Eukaryota</taxon>
        <taxon>Metazoa</taxon>
        <taxon>Spiralia</taxon>
        <taxon>Lophotrochozoa</taxon>
        <taxon>Mollusca</taxon>
        <taxon>Bivalvia</taxon>
        <taxon>Autobranchia</taxon>
        <taxon>Pteriomorphia</taxon>
        <taxon>Mytilida</taxon>
        <taxon>Mytiloidea</taxon>
        <taxon>Mytilidae</taxon>
        <taxon>Mytilinae</taxon>
        <taxon>Mytilus</taxon>
    </lineage>
</organism>
<dbReference type="GO" id="GO:0003950">
    <property type="term" value="F:NAD+ poly-ADP-ribosyltransferase activity"/>
    <property type="evidence" value="ECO:0007669"/>
    <property type="project" value="UniProtKB-UniRule"/>
</dbReference>
<comment type="caution">
    <text evidence="9">The sequence shown here is derived from an EMBL/GenBank/DDBJ whole genome shotgun (WGS) entry which is preliminary data.</text>
</comment>
<reference evidence="9" key="1">
    <citation type="submission" date="2018-11" db="EMBL/GenBank/DDBJ databases">
        <authorList>
            <person name="Alioto T."/>
            <person name="Alioto T."/>
        </authorList>
    </citation>
    <scope>NUCLEOTIDE SEQUENCE</scope>
</reference>
<feature type="compositionally biased region" description="Polar residues" evidence="7">
    <location>
        <begin position="11"/>
        <end position="21"/>
    </location>
</feature>
<dbReference type="InterPro" id="IPR052056">
    <property type="entry name" value="Mono-ARTD/PARP"/>
</dbReference>
<evidence type="ECO:0000256" key="7">
    <source>
        <dbReference type="SAM" id="MobiDB-lite"/>
    </source>
</evidence>
<dbReference type="SUPFAM" id="SSF117839">
    <property type="entry name" value="WWE domain"/>
    <property type="match status" value="1"/>
</dbReference>
<evidence type="ECO:0000256" key="4">
    <source>
        <dbReference type="ARBA" id="ARBA00023027"/>
    </source>
</evidence>
<dbReference type="EMBL" id="UYJE01005018">
    <property type="protein sequence ID" value="VDI33258.1"/>
    <property type="molecule type" value="Genomic_DNA"/>
</dbReference>
<dbReference type="GO" id="GO:0005737">
    <property type="term" value="C:cytoplasm"/>
    <property type="evidence" value="ECO:0007669"/>
    <property type="project" value="TreeGrafter"/>
</dbReference>
<dbReference type="InterPro" id="IPR012317">
    <property type="entry name" value="Poly(ADP-ribose)pol_cat_dom"/>
</dbReference>
<dbReference type="SUPFAM" id="SSF56399">
    <property type="entry name" value="ADP-ribosylation"/>
    <property type="match status" value="1"/>
</dbReference>
<dbReference type="PROSITE" id="PS51059">
    <property type="entry name" value="PARP_CATALYTIC"/>
    <property type="match status" value="1"/>
</dbReference>
<feature type="region of interest" description="Disordered" evidence="7">
    <location>
        <begin position="1"/>
        <end position="27"/>
    </location>
</feature>
<sequence length="487" mass="56036">MGRQNDYFPPQSKSTSSNDGVTTPWIGRTNAPFAIESADTRDTGCIMGRQNDYFPPQTKYTSPIYEEITPRIGFMDATFATESADTRDTGCIMGRQNDYFPPQKKYTSPIDEEITPRIGYMDAPVATESAETRDQNEYDYLRRYQFEQPIQEPLYKEHEAHSETHSETQITEYEVLVQQLENSQGLMHCKADGNVEVLRQLNGKIKISGPKDVVFKTKSSIVMYLRKLEKAEEVSQYVEWGFFIKRGKVKPFDKILSYELETKYKDNVQSTAFDHYGTLMFVDYTSMHIWYDGDDAYKYKISRIIKDSVSFNVGFPSSWTHMELGADRNIKILQILRVQNRHLFSQFNVKQKELQQKNGTDSELLLWHGTSKDCIDKIINNGFNRSYCGRNGTAYGKGVYFAVKLRLSLKYTSTSSGIGHMFLATVEVGASCQGYRKMPVLPSRDECASHITYDSACDDPDDPSMFVIFNDIQAYPSYHVTFRYHNW</sequence>
<keyword evidence="5" id="KW-0539">Nucleus</keyword>
<dbReference type="Gene3D" id="3.30.720.50">
    <property type="match status" value="1"/>
</dbReference>
<feature type="domain" description="PARP catalytic" evidence="8">
    <location>
        <begin position="288"/>
        <end position="487"/>
    </location>
</feature>
<dbReference type="EC" id="2.4.2.-" evidence="6"/>
<evidence type="ECO:0000313" key="10">
    <source>
        <dbReference type="Proteomes" id="UP000596742"/>
    </source>
</evidence>
<dbReference type="GO" id="GO:0005634">
    <property type="term" value="C:nucleus"/>
    <property type="evidence" value="ECO:0007669"/>
    <property type="project" value="UniProtKB-SubCell"/>
</dbReference>
<dbReference type="OrthoDB" id="406099at2759"/>
<evidence type="ECO:0000313" key="9">
    <source>
        <dbReference type="EMBL" id="VDI33258.1"/>
    </source>
</evidence>
<keyword evidence="10" id="KW-1185">Reference proteome</keyword>
<evidence type="ECO:0000256" key="6">
    <source>
        <dbReference type="RuleBase" id="RU362114"/>
    </source>
</evidence>
<dbReference type="GO" id="GO:0003714">
    <property type="term" value="F:transcription corepressor activity"/>
    <property type="evidence" value="ECO:0007669"/>
    <property type="project" value="TreeGrafter"/>
</dbReference>
<dbReference type="AlphaFoldDB" id="A0A8B6EFE3"/>
<evidence type="ECO:0000256" key="3">
    <source>
        <dbReference type="ARBA" id="ARBA00022679"/>
    </source>
</evidence>
<dbReference type="Pfam" id="PF00644">
    <property type="entry name" value="PARP"/>
    <property type="match status" value="1"/>
</dbReference>
<keyword evidence="2 6" id="KW-0328">Glycosyltransferase</keyword>
<dbReference type="PANTHER" id="PTHR14453">
    <property type="entry name" value="PARP/ZINC FINGER CCCH TYPE DOMAIN CONTAINING PROTEIN"/>
    <property type="match status" value="1"/>
</dbReference>
<dbReference type="InterPro" id="IPR037197">
    <property type="entry name" value="WWE_dom_sf"/>
</dbReference>
<accession>A0A8B6EFE3</accession>
<keyword evidence="4 6" id="KW-0520">NAD</keyword>
<dbReference type="GO" id="GO:0010629">
    <property type="term" value="P:negative regulation of gene expression"/>
    <property type="evidence" value="ECO:0007669"/>
    <property type="project" value="TreeGrafter"/>
</dbReference>
<proteinExistence type="predicted"/>
<comment type="subcellular location">
    <subcellularLocation>
        <location evidence="1">Nucleus</location>
    </subcellularLocation>
</comment>
<evidence type="ECO:0000256" key="5">
    <source>
        <dbReference type="ARBA" id="ARBA00023242"/>
    </source>
</evidence>
<dbReference type="Gene3D" id="3.90.228.10">
    <property type="match status" value="1"/>
</dbReference>
<evidence type="ECO:0000256" key="2">
    <source>
        <dbReference type="ARBA" id="ARBA00022676"/>
    </source>
</evidence>
<dbReference type="PANTHER" id="PTHR14453:SF67">
    <property type="entry name" value="POLY [ADP-RIBOSE] POLYMERASE"/>
    <property type="match status" value="1"/>
</dbReference>
<keyword evidence="3 6" id="KW-0808">Transferase</keyword>
<dbReference type="Proteomes" id="UP000596742">
    <property type="component" value="Unassembled WGS sequence"/>
</dbReference>
<evidence type="ECO:0000256" key="1">
    <source>
        <dbReference type="ARBA" id="ARBA00004123"/>
    </source>
</evidence>